<dbReference type="EMBL" id="FNAH01000001">
    <property type="protein sequence ID" value="SDD39192.1"/>
    <property type="molecule type" value="Genomic_DNA"/>
</dbReference>
<evidence type="ECO:0000313" key="5">
    <source>
        <dbReference type="Proteomes" id="UP000199344"/>
    </source>
</evidence>
<name>A0A1G6UCP9_9RHOB</name>
<keyword evidence="5" id="KW-1185">Reference proteome</keyword>
<evidence type="ECO:0000313" key="4">
    <source>
        <dbReference type="EMBL" id="SDD39192.1"/>
    </source>
</evidence>
<dbReference type="AlphaFoldDB" id="A0A1G6UCP9"/>
<reference evidence="4 5" key="1">
    <citation type="submission" date="2016-10" db="EMBL/GenBank/DDBJ databases">
        <authorList>
            <person name="de Groot N.N."/>
        </authorList>
    </citation>
    <scope>NUCLEOTIDE SEQUENCE [LARGE SCALE GENOMIC DNA]</scope>
    <source>
        <strain evidence="4 5">DSM 22220</strain>
    </source>
</reference>
<dbReference type="PANTHER" id="PTHR43156:SF2">
    <property type="entry name" value="STAGE II SPORULATION PROTEIN E"/>
    <property type="match status" value="1"/>
</dbReference>
<dbReference type="InterPro" id="IPR052016">
    <property type="entry name" value="Bact_Sigma-Reg"/>
</dbReference>
<dbReference type="PROSITE" id="PS50110">
    <property type="entry name" value="RESPONSE_REGULATORY"/>
    <property type="match status" value="1"/>
</dbReference>
<dbReference type="InterPro" id="IPR001789">
    <property type="entry name" value="Sig_transdc_resp-reg_receiver"/>
</dbReference>
<dbReference type="SUPFAM" id="SSF52172">
    <property type="entry name" value="CheY-like"/>
    <property type="match status" value="1"/>
</dbReference>
<protein>
    <submittedName>
        <fullName evidence="4">Sigma-B regulation protein RsbU (Phosphoserine phosphatase)</fullName>
    </submittedName>
</protein>
<dbReference type="SMART" id="SM00448">
    <property type="entry name" value="REC"/>
    <property type="match status" value="1"/>
</dbReference>
<dbReference type="OrthoDB" id="9811749at2"/>
<dbReference type="GO" id="GO:0016791">
    <property type="term" value="F:phosphatase activity"/>
    <property type="evidence" value="ECO:0007669"/>
    <property type="project" value="TreeGrafter"/>
</dbReference>
<dbReference type="Gene3D" id="3.40.50.2300">
    <property type="match status" value="1"/>
</dbReference>
<feature type="domain" description="Response regulatory" evidence="3">
    <location>
        <begin position="18"/>
        <end position="134"/>
    </location>
</feature>
<dbReference type="SUPFAM" id="SSF81606">
    <property type="entry name" value="PP2C-like"/>
    <property type="match status" value="1"/>
</dbReference>
<dbReference type="InterPro" id="IPR036457">
    <property type="entry name" value="PPM-type-like_dom_sf"/>
</dbReference>
<evidence type="ECO:0000256" key="1">
    <source>
        <dbReference type="ARBA" id="ARBA00022801"/>
    </source>
</evidence>
<gene>
    <name evidence="4" type="ORF">SAMN05421538_101517</name>
</gene>
<dbReference type="RefSeq" id="WP_090520541.1">
    <property type="nucleotide sequence ID" value="NZ_FNAH01000001.1"/>
</dbReference>
<dbReference type="Gene3D" id="3.60.40.10">
    <property type="entry name" value="PPM-type phosphatase domain"/>
    <property type="match status" value="1"/>
</dbReference>
<dbReference type="InterPro" id="IPR001932">
    <property type="entry name" value="PPM-type_phosphatase-like_dom"/>
</dbReference>
<sequence>MRTAPPDRPQPDVATQRRVLLVDDSRAQRAMLAIHLKRAGYEVVEAVNADEALSAFRHARPDIILSDWVMRGMSGPELCQQIRSEGHGAYIYFILLTSKAEPGDIAFGLESGADDFLIKPASAAELLARLRAGERILQLQDDARSAHDRLSETLAALRSAQAAMDRDLNEARRLQQGLIGDSQAVFGDFRVSNLLRPAGHVGGDLTGSFAINARKFGVFAIDVSGHGVAAALLTARLATQFSASVDQNAALFIDEFGLYDSRAPAVLGRYLNHLMLADLKTDSYFTMIYAVIDQVSGDVRLVQAGHPHPIVQRACGRIERLGEGGLPVGVIENATYEEISLKLDPGDRLLIASDGLWDATDSSGNMLGEAGLANILRTNRGTRGSNMVDAMVWSVLGYSGGQQFDDMSAVLVEHDARPRAEAAGA</sequence>
<dbReference type="InterPro" id="IPR011006">
    <property type="entry name" value="CheY-like_superfamily"/>
</dbReference>
<dbReference type="Pfam" id="PF00072">
    <property type="entry name" value="Response_reg"/>
    <property type="match status" value="1"/>
</dbReference>
<evidence type="ECO:0000256" key="2">
    <source>
        <dbReference type="PROSITE-ProRule" id="PRU00169"/>
    </source>
</evidence>
<evidence type="ECO:0000259" key="3">
    <source>
        <dbReference type="PROSITE" id="PS50110"/>
    </source>
</evidence>
<organism evidence="4 5">
    <name type="scientific">Paracoccus isoporae</name>
    <dbReference type="NCBI Taxonomy" id="591205"/>
    <lineage>
        <taxon>Bacteria</taxon>
        <taxon>Pseudomonadati</taxon>
        <taxon>Pseudomonadota</taxon>
        <taxon>Alphaproteobacteria</taxon>
        <taxon>Rhodobacterales</taxon>
        <taxon>Paracoccaceae</taxon>
        <taxon>Paracoccus</taxon>
    </lineage>
</organism>
<accession>A0A1G6UCP9</accession>
<dbReference type="Pfam" id="PF07228">
    <property type="entry name" value="SpoIIE"/>
    <property type="match status" value="1"/>
</dbReference>
<dbReference type="Proteomes" id="UP000199344">
    <property type="component" value="Unassembled WGS sequence"/>
</dbReference>
<dbReference type="STRING" id="591205.SAMN05421538_101517"/>
<feature type="modified residue" description="4-aspartylphosphate" evidence="2">
    <location>
        <position position="67"/>
    </location>
</feature>
<keyword evidence="1" id="KW-0378">Hydrolase</keyword>
<dbReference type="GO" id="GO:0000160">
    <property type="term" value="P:phosphorelay signal transduction system"/>
    <property type="evidence" value="ECO:0007669"/>
    <property type="project" value="InterPro"/>
</dbReference>
<proteinExistence type="predicted"/>
<dbReference type="SMART" id="SM00331">
    <property type="entry name" value="PP2C_SIG"/>
    <property type="match status" value="1"/>
</dbReference>
<keyword evidence="2" id="KW-0597">Phosphoprotein</keyword>
<dbReference type="PANTHER" id="PTHR43156">
    <property type="entry name" value="STAGE II SPORULATION PROTEIN E-RELATED"/>
    <property type="match status" value="1"/>
</dbReference>